<dbReference type="GO" id="GO:0071897">
    <property type="term" value="P:DNA biosynthetic process"/>
    <property type="evidence" value="ECO:0007669"/>
    <property type="project" value="UniProtKB-ARBA"/>
</dbReference>
<feature type="region of interest" description="Disordered" evidence="1">
    <location>
        <begin position="1"/>
        <end position="55"/>
    </location>
</feature>
<protein>
    <recommendedName>
        <fullName evidence="4">DNA-directed DNA polymerase</fullName>
    </recommendedName>
</protein>
<accession>A0A6G0SW62</accession>
<dbReference type="InterPro" id="IPR023211">
    <property type="entry name" value="DNA_pol_palm_dom_sf"/>
</dbReference>
<comment type="caution">
    <text evidence="2">The sequence shown here is derived from an EMBL/GenBank/DDBJ whole genome shotgun (WGS) entry which is preliminary data.</text>
</comment>
<dbReference type="Pfam" id="PF02945">
    <property type="entry name" value="Endonuclease_7"/>
    <property type="match status" value="1"/>
</dbReference>
<evidence type="ECO:0000313" key="2">
    <source>
        <dbReference type="EMBL" id="KAE9521897.1"/>
    </source>
</evidence>
<keyword evidence="3" id="KW-1185">Reference proteome</keyword>
<dbReference type="PANTHER" id="PTHR31511">
    <property type="entry name" value="PROTEIN CBG23764"/>
    <property type="match status" value="1"/>
</dbReference>
<dbReference type="AlphaFoldDB" id="A0A6G0SW62"/>
<reference evidence="2 3" key="1">
    <citation type="submission" date="2019-08" db="EMBL/GenBank/DDBJ databases">
        <title>The genome of the soybean aphid Biotype 1, its phylome, world population structure and adaptation to the North American continent.</title>
        <authorList>
            <person name="Giordano R."/>
            <person name="Donthu R.K."/>
            <person name="Hernandez A.G."/>
            <person name="Wright C.L."/>
            <person name="Zimin A.V."/>
        </authorList>
    </citation>
    <scope>NUCLEOTIDE SEQUENCE [LARGE SCALE GENOMIC DNA]</scope>
    <source>
        <tissue evidence="2">Whole aphids</tissue>
    </source>
</reference>
<dbReference type="InterPro" id="IPR004211">
    <property type="entry name" value="Endonuclease_7"/>
</dbReference>
<sequence length="1056" mass="123272">MGGTPNIGLPVINFDNERDDDDDVNDHNTDNNPDIRNNIMLNTPNNNRQNENENRDDTFNTVAGSSYIQLPLSIKNKRATINPQNNDQHCFKWSILARHVTGPNKHRVGEKLIIPNTSSSKNPNHHIFPLKVVDNEKAEHFDIILFTTGEKSHYVYISNFSRLIRSQITLHGHSVYFCKRCFTSFDKQNLKYKLSGQLALQQHKLICGSHKPILPIMPDVDTLLEFDNWQHAQRHPFTIYADFEALLVKTNEKRGEHTTIIHNHKPMSYGFLVKASEEVPLELIQQFNIPTAPVVYRGSDSREDVARHFLENIVDVGRKIEELLKTNVPIVMNDRDTRKHNENKNCNFCKRSFDTNEKIRDHCHLTGRFRQSLCSRCNLKLKQPKFVPCFFHNLSNYDAHFIVTELGYDANSIKRRKIYFIFKISRTFTIRFVDTCRFMASKLDTLSKNLLTRDFSKFRETAKFFDARDMPLVTRKGVYPYEYTDGWDKLDEPSLPPKEEFYSTLKEEGIKDVHYEHAMEVWRHFECRTLGEYSDLYLKIDVLLLADVFENFRDLCMKTYNLDPAFYYTASGFSFDSMLKYTSVKLELLTDYDMLLCIEKGIRGGLVQASMRYAKANNHKVPDYDETKPKSWLTVITFMDGAMAECMPSGGFKWVEAKLDGLNDFDDNSPIGRMYEVDVTYPAELHDQHNDLPFLPQNGIPDGSKVKKLMATFESKKNYVVHYRNLQQAIKNGLIVEKVHRVLQFNQSPWLAEFINLNTEMRKKALNDFEKDFFKLMNNSIFGKTMEQVRRKILMELVSNEDRVQKLINLTTFKYATPYNENLSAVTMEKKIIKFDKPIYIGLAVLDISKTKMYDYHYNVMKRHYGDQIELMYTDTDSLVYYIHTDDFYEDLARNANLLDRMDTSNLPRNHPCYIAERKKIPGLFSDETDGHIMTEFCALRAKSYAYKIQGLDDMNVKEQIRAKGVRGHVVKNHMTFEGHRACLFEGMEPGVNNRQLNMCIRSFKHQLTTVQTNKIIYNNYDDKRVILEDKIHTLAHGHFRIEDAELAEIMVENEF</sequence>
<gene>
    <name evidence="2" type="ORF">AGLY_017704</name>
</gene>
<dbReference type="InterPro" id="IPR038563">
    <property type="entry name" value="Endonuclease_7_sf"/>
</dbReference>
<dbReference type="SUPFAM" id="SSF56672">
    <property type="entry name" value="DNA/RNA polymerases"/>
    <property type="match status" value="1"/>
</dbReference>
<proteinExistence type="predicted"/>
<dbReference type="InterPro" id="IPR012337">
    <property type="entry name" value="RNaseH-like_sf"/>
</dbReference>
<dbReference type="EMBL" id="VYZN01001862">
    <property type="protein sequence ID" value="KAE9521897.1"/>
    <property type="molecule type" value="Genomic_DNA"/>
</dbReference>
<dbReference type="GO" id="GO:0042575">
    <property type="term" value="C:DNA polymerase complex"/>
    <property type="evidence" value="ECO:0007669"/>
    <property type="project" value="UniProtKB-ARBA"/>
</dbReference>
<name>A0A6G0SW62_APHGL</name>
<dbReference type="Gene3D" id="3.40.1800.10">
    <property type="entry name" value="His-Me finger endonucleases"/>
    <property type="match status" value="1"/>
</dbReference>
<dbReference type="OrthoDB" id="8194219at2759"/>
<dbReference type="Proteomes" id="UP000475862">
    <property type="component" value="Unassembled WGS sequence"/>
</dbReference>
<dbReference type="InterPro" id="IPR044925">
    <property type="entry name" value="His-Me_finger_sf"/>
</dbReference>
<evidence type="ECO:0008006" key="4">
    <source>
        <dbReference type="Google" id="ProtNLM"/>
    </source>
</evidence>
<evidence type="ECO:0000313" key="3">
    <source>
        <dbReference type="Proteomes" id="UP000475862"/>
    </source>
</evidence>
<dbReference type="InterPro" id="IPR043502">
    <property type="entry name" value="DNA/RNA_pol_sf"/>
</dbReference>
<dbReference type="PANTHER" id="PTHR31511:SF12">
    <property type="entry name" value="RHO TERMINATION FACTOR N-TERMINAL DOMAIN-CONTAINING PROTEIN"/>
    <property type="match status" value="1"/>
</dbReference>
<dbReference type="Gene3D" id="3.90.1600.10">
    <property type="entry name" value="Palm domain of DNA polymerase"/>
    <property type="match status" value="1"/>
</dbReference>
<dbReference type="SUPFAM" id="SSF54060">
    <property type="entry name" value="His-Me finger endonucleases"/>
    <property type="match status" value="1"/>
</dbReference>
<dbReference type="SUPFAM" id="SSF53098">
    <property type="entry name" value="Ribonuclease H-like"/>
    <property type="match status" value="1"/>
</dbReference>
<evidence type="ECO:0000256" key="1">
    <source>
        <dbReference type="SAM" id="MobiDB-lite"/>
    </source>
</evidence>
<organism evidence="2 3">
    <name type="scientific">Aphis glycines</name>
    <name type="common">Soybean aphid</name>
    <dbReference type="NCBI Taxonomy" id="307491"/>
    <lineage>
        <taxon>Eukaryota</taxon>
        <taxon>Metazoa</taxon>
        <taxon>Ecdysozoa</taxon>
        <taxon>Arthropoda</taxon>
        <taxon>Hexapoda</taxon>
        <taxon>Insecta</taxon>
        <taxon>Pterygota</taxon>
        <taxon>Neoptera</taxon>
        <taxon>Paraneoptera</taxon>
        <taxon>Hemiptera</taxon>
        <taxon>Sternorrhyncha</taxon>
        <taxon>Aphidomorpha</taxon>
        <taxon>Aphidoidea</taxon>
        <taxon>Aphididae</taxon>
        <taxon>Aphidini</taxon>
        <taxon>Aphis</taxon>
        <taxon>Aphis</taxon>
    </lineage>
</organism>